<reference evidence="2 3" key="1">
    <citation type="journal article" date="2015" name="Genome Announc.">
        <title>Expanding the biotechnology potential of lactobacilli through comparative genomics of 213 strains and associated genera.</title>
        <authorList>
            <person name="Sun Z."/>
            <person name="Harris H.M."/>
            <person name="McCann A."/>
            <person name="Guo C."/>
            <person name="Argimon S."/>
            <person name="Zhang W."/>
            <person name="Yang X."/>
            <person name="Jeffery I.B."/>
            <person name="Cooney J.C."/>
            <person name="Kagawa T.F."/>
            <person name="Liu W."/>
            <person name="Song Y."/>
            <person name="Salvetti E."/>
            <person name="Wrobel A."/>
            <person name="Rasinkangas P."/>
            <person name="Parkhill J."/>
            <person name="Rea M.C."/>
            <person name="O'Sullivan O."/>
            <person name="Ritari J."/>
            <person name="Douillard F.P."/>
            <person name="Paul Ross R."/>
            <person name="Yang R."/>
            <person name="Briner A.E."/>
            <person name="Felis G.E."/>
            <person name="de Vos W.M."/>
            <person name="Barrangou R."/>
            <person name="Klaenhammer T.R."/>
            <person name="Caufield P.W."/>
            <person name="Cui Y."/>
            <person name="Zhang H."/>
            <person name="O'Toole P.W."/>
        </authorList>
    </citation>
    <scope>NUCLEOTIDE SEQUENCE [LARGE SCALE GENOMIC DNA]</scope>
    <source>
        <strain evidence="2 3">DSM 19906</strain>
    </source>
</reference>
<comment type="caution">
    <text evidence="2">The sequence shown here is derived from an EMBL/GenBank/DDBJ whole genome shotgun (WGS) entry which is preliminary data.</text>
</comment>
<feature type="domain" description="Helix-turn-helix" evidence="1">
    <location>
        <begin position="9"/>
        <end position="65"/>
    </location>
</feature>
<dbReference type="PATRIC" id="fig|1423766.4.peg.1210"/>
<dbReference type="AlphaFoldDB" id="A0A0R1NS19"/>
<dbReference type="InterPro" id="IPR045403">
    <property type="entry name" value="HTH_59_Firmicutes_type"/>
</dbReference>
<accession>A0A0R1NS19</accession>
<keyword evidence="3" id="KW-1185">Reference proteome</keyword>
<organism evidence="2 3">
    <name type="scientific">Lentilactobacillus kisonensis DSM 19906 = JCM 15041</name>
    <dbReference type="NCBI Taxonomy" id="1423766"/>
    <lineage>
        <taxon>Bacteria</taxon>
        <taxon>Bacillati</taxon>
        <taxon>Bacillota</taxon>
        <taxon>Bacilli</taxon>
        <taxon>Lactobacillales</taxon>
        <taxon>Lactobacillaceae</taxon>
        <taxon>Lentilactobacillus</taxon>
    </lineage>
</organism>
<dbReference type="RefSeq" id="WP_008856608.1">
    <property type="nucleotide sequence ID" value="NZ_AZEB01000002.1"/>
</dbReference>
<proteinExistence type="predicted"/>
<evidence type="ECO:0000313" key="3">
    <source>
        <dbReference type="Proteomes" id="UP000051439"/>
    </source>
</evidence>
<dbReference type="Pfam" id="PF20038">
    <property type="entry name" value="HTH_59"/>
    <property type="match status" value="1"/>
</dbReference>
<dbReference type="EMBL" id="AZEB01000002">
    <property type="protein sequence ID" value="KRL23133.1"/>
    <property type="molecule type" value="Genomic_DNA"/>
</dbReference>
<evidence type="ECO:0000259" key="1">
    <source>
        <dbReference type="Pfam" id="PF20038"/>
    </source>
</evidence>
<dbReference type="Proteomes" id="UP000051439">
    <property type="component" value="Unassembled WGS sequence"/>
</dbReference>
<protein>
    <recommendedName>
        <fullName evidence="1">Helix-turn-helix domain-containing protein</fullName>
    </recommendedName>
</protein>
<evidence type="ECO:0000313" key="2">
    <source>
        <dbReference type="EMBL" id="KRL23133.1"/>
    </source>
</evidence>
<sequence>MLKINLNDPDIMSSQDAARIWGKAPDYVRQVLRSNPHRFPVGSVRLIGRQLVVTREGMVAVTGHDKLN</sequence>
<gene>
    <name evidence="2" type="ORF">FC98_GL001173</name>
</gene>
<name>A0A0R1NS19_9LACO</name>